<dbReference type="Gene3D" id="2.60.40.3210">
    <property type="entry name" value="Zona pellucida, ZP-N domain"/>
    <property type="match status" value="1"/>
</dbReference>
<dbReference type="PANTHER" id="PTHR11576:SF26">
    <property type="entry name" value="ZONA PELLUCIDA GLYCOPROTEIN 3D TANDEM DUPLICATE 2"/>
    <property type="match status" value="1"/>
</dbReference>
<dbReference type="GO" id="GO:0007339">
    <property type="term" value="P:binding of sperm to zona pellucida"/>
    <property type="evidence" value="ECO:0007669"/>
    <property type="project" value="TreeGrafter"/>
</dbReference>
<dbReference type="Gene3D" id="2.60.40.4100">
    <property type="entry name" value="Zona pellucida, ZP-C domain"/>
    <property type="match status" value="1"/>
</dbReference>
<reference evidence="4 5" key="1">
    <citation type="journal article" date="2023" name="Genes (Basel)">
        <title>Chromosome-Level Genome Assembly and Circadian Gene Repertoire of the Patagonia Blennie Eleginops maclovinus-The Closest Ancestral Proxy of Antarctic Cryonotothenioids.</title>
        <authorList>
            <person name="Cheng C.C."/>
            <person name="Rivera-Colon A.G."/>
            <person name="Minhas B.F."/>
            <person name="Wilson L."/>
            <person name="Rayamajhi N."/>
            <person name="Vargas-Chacoff L."/>
            <person name="Catchen J.M."/>
        </authorList>
    </citation>
    <scope>NUCLEOTIDE SEQUENCE [LARGE SCALE GENOMIC DNA]</scope>
    <source>
        <strain evidence="4">JMC-PN-2008</strain>
    </source>
</reference>
<dbReference type="GO" id="GO:0032190">
    <property type="term" value="F:acrosin binding"/>
    <property type="evidence" value="ECO:0007669"/>
    <property type="project" value="TreeGrafter"/>
</dbReference>
<dbReference type="Proteomes" id="UP001346869">
    <property type="component" value="Unassembled WGS sequence"/>
</dbReference>
<evidence type="ECO:0000313" key="4">
    <source>
        <dbReference type="EMBL" id="KAK5866479.1"/>
    </source>
</evidence>
<organism evidence="4 5">
    <name type="scientific">Eleginops maclovinus</name>
    <name type="common">Patagonian blennie</name>
    <name type="synonym">Eleginus maclovinus</name>
    <dbReference type="NCBI Taxonomy" id="56733"/>
    <lineage>
        <taxon>Eukaryota</taxon>
        <taxon>Metazoa</taxon>
        <taxon>Chordata</taxon>
        <taxon>Craniata</taxon>
        <taxon>Vertebrata</taxon>
        <taxon>Euteleostomi</taxon>
        <taxon>Actinopterygii</taxon>
        <taxon>Neopterygii</taxon>
        <taxon>Teleostei</taxon>
        <taxon>Neoteleostei</taxon>
        <taxon>Acanthomorphata</taxon>
        <taxon>Eupercaria</taxon>
        <taxon>Perciformes</taxon>
        <taxon>Notothenioidei</taxon>
        <taxon>Eleginopidae</taxon>
        <taxon>Eleginops</taxon>
    </lineage>
</organism>
<gene>
    <name evidence="4" type="ORF">PBY51_020667</name>
</gene>
<evidence type="ECO:0000313" key="5">
    <source>
        <dbReference type="Proteomes" id="UP001346869"/>
    </source>
</evidence>
<sequence>MAPMHAVILLVVFCSAYCYQSRERARYGPLLRNPVREWVRMEKVISEEKSEDLAPTFLRAANGVSTKLAPRRVPEYLVVSSSEDQTSAFKPEKGARPLPSSITDMLLKTATTTIASGTTARPQMIEILCHVDRMYVRVRKEIFKYTQAWKSLKLGTCPVNQGTRLHYYFLYLLTDKCGFKTENNADYRAINNVINYQPTTVVLREMQFTIPVQCKFPRLFHSYKVGFYPELKGGSVLKKLTPKSSFTLTPQDESGAEVAAGKSFVLGQPMYFVAKKLEKAASTGEMRMYINKCFMTASQDSTSTPKYTVIDNHGCMIDSKVSLLSKFITGTSKISQKFSISALIFKDKVSTSSKSQQLYMHCDISMGAVTPTAKSKACNYDSATKKWKELYGDASVCTCCETTCSSATPKGKFRHFDYDLHSLWKVDLDKRDGKAELHPSMKFLDADTFSFEDPSMAAHKDYLMHWDQDY</sequence>
<evidence type="ECO:0000259" key="3">
    <source>
        <dbReference type="PROSITE" id="PS51034"/>
    </source>
</evidence>
<dbReference type="AlphaFoldDB" id="A0AAN7XTT8"/>
<comment type="caution">
    <text evidence="4">The sequence shown here is derived from an EMBL/GenBank/DDBJ whole genome shotgun (WGS) entry which is preliminary data.</text>
</comment>
<dbReference type="InterPro" id="IPR055355">
    <property type="entry name" value="ZP-C"/>
</dbReference>
<feature type="signal peptide" evidence="2">
    <location>
        <begin position="1"/>
        <end position="18"/>
    </location>
</feature>
<feature type="domain" description="ZP" evidence="3">
    <location>
        <begin position="128"/>
        <end position="385"/>
    </location>
</feature>
<accession>A0AAN7XTT8</accession>
<keyword evidence="2" id="KW-0732">Signal</keyword>
<evidence type="ECO:0000256" key="2">
    <source>
        <dbReference type="SAM" id="SignalP"/>
    </source>
</evidence>
<dbReference type="InterPro" id="IPR001507">
    <property type="entry name" value="ZP_dom"/>
</dbReference>
<evidence type="ECO:0000256" key="1">
    <source>
        <dbReference type="ARBA" id="ARBA00023157"/>
    </source>
</evidence>
<dbReference type="SMART" id="SM00241">
    <property type="entry name" value="ZP"/>
    <property type="match status" value="1"/>
</dbReference>
<dbReference type="PANTHER" id="PTHR11576">
    <property type="entry name" value="ZONA PELLUCIDA SPERM-BINDING PROTEIN 3"/>
    <property type="match status" value="1"/>
</dbReference>
<name>A0AAN7XTT8_ELEMC</name>
<feature type="chain" id="PRO_5042929274" description="ZP domain-containing protein" evidence="2">
    <location>
        <begin position="19"/>
        <end position="470"/>
    </location>
</feature>
<dbReference type="InterPro" id="IPR042235">
    <property type="entry name" value="ZP-C_dom"/>
</dbReference>
<dbReference type="PROSITE" id="PS51034">
    <property type="entry name" value="ZP_2"/>
    <property type="match status" value="1"/>
</dbReference>
<dbReference type="GO" id="GO:0031012">
    <property type="term" value="C:extracellular matrix"/>
    <property type="evidence" value="ECO:0007669"/>
    <property type="project" value="TreeGrafter"/>
</dbReference>
<dbReference type="GO" id="GO:0035803">
    <property type="term" value="P:egg coat formation"/>
    <property type="evidence" value="ECO:0007669"/>
    <property type="project" value="TreeGrafter"/>
</dbReference>
<reference evidence="4 5" key="2">
    <citation type="journal article" date="2023" name="Mol. Biol. Evol.">
        <title>Genomics of Secondarily Temperate Adaptation in the Only Non-Antarctic Icefish.</title>
        <authorList>
            <person name="Rivera-Colon A.G."/>
            <person name="Rayamajhi N."/>
            <person name="Minhas B.F."/>
            <person name="Madrigal G."/>
            <person name="Bilyk K.T."/>
            <person name="Yoon V."/>
            <person name="Hune M."/>
            <person name="Gregory S."/>
            <person name="Cheng C.H.C."/>
            <person name="Catchen J.M."/>
        </authorList>
    </citation>
    <scope>NUCLEOTIDE SEQUENCE [LARGE SCALE GENOMIC DNA]</scope>
    <source>
        <strain evidence="4">JMC-PN-2008</strain>
    </source>
</reference>
<dbReference type="FunFam" id="2.60.40.4100:FF:000002">
    <property type="entry name" value="Zona pellucida sperm-binding protein 3"/>
    <property type="match status" value="1"/>
</dbReference>
<dbReference type="Pfam" id="PF00100">
    <property type="entry name" value="Zona_pellucida"/>
    <property type="match status" value="1"/>
</dbReference>
<keyword evidence="1" id="KW-1015">Disulfide bond</keyword>
<dbReference type="GO" id="GO:2000344">
    <property type="term" value="P:positive regulation of acrosome reaction"/>
    <property type="evidence" value="ECO:0007669"/>
    <property type="project" value="TreeGrafter"/>
</dbReference>
<keyword evidence="5" id="KW-1185">Reference proteome</keyword>
<proteinExistence type="predicted"/>
<protein>
    <recommendedName>
        <fullName evidence="3">ZP domain-containing protein</fullName>
    </recommendedName>
</protein>
<dbReference type="EMBL" id="JAUZQC010000009">
    <property type="protein sequence ID" value="KAK5866479.1"/>
    <property type="molecule type" value="Genomic_DNA"/>
</dbReference>